<dbReference type="EMBL" id="KE503206">
    <property type="protein sequence ID" value="EPX74433.1"/>
    <property type="molecule type" value="Genomic_DNA"/>
</dbReference>
<dbReference type="Pfam" id="PF09424">
    <property type="entry name" value="YqeY"/>
    <property type="match status" value="1"/>
</dbReference>
<dbReference type="Gene3D" id="1.10.1510.10">
    <property type="entry name" value="Uncharacterised protein YqeY/AIM41 PF09424, N-terminal domain"/>
    <property type="match status" value="1"/>
</dbReference>
<name>S9Q445_SCHOY</name>
<dbReference type="SUPFAM" id="SSF89095">
    <property type="entry name" value="GatB/YqeY motif"/>
    <property type="match status" value="1"/>
</dbReference>
<dbReference type="GeneID" id="25032614"/>
<dbReference type="OMA" id="NVMPALQ"/>
<dbReference type="PANTHER" id="PTHR28055">
    <property type="entry name" value="ALTERED INHERITANCE OF MITOCHONDRIA PROTEIN 41, MITOCHONDRIAL"/>
    <property type="match status" value="1"/>
</dbReference>
<dbReference type="InterPro" id="IPR003789">
    <property type="entry name" value="Asn/Gln_tRNA_amidoTrase-B-like"/>
</dbReference>
<dbReference type="InterPro" id="IPR042184">
    <property type="entry name" value="YqeY/Aim41_N"/>
</dbReference>
<organism evidence="2 3">
    <name type="scientific">Schizosaccharomyces octosporus (strain yFS286)</name>
    <name type="common">Fission yeast</name>
    <name type="synonym">Octosporomyces octosporus</name>
    <dbReference type="NCBI Taxonomy" id="483514"/>
    <lineage>
        <taxon>Eukaryota</taxon>
        <taxon>Fungi</taxon>
        <taxon>Dikarya</taxon>
        <taxon>Ascomycota</taxon>
        <taxon>Taphrinomycotina</taxon>
        <taxon>Schizosaccharomycetes</taxon>
        <taxon>Schizosaccharomycetales</taxon>
        <taxon>Schizosaccharomycetaceae</taxon>
        <taxon>Schizosaccharomyces</taxon>
    </lineage>
</organism>
<evidence type="ECO:0000313" key="3">
    <source>
        <dbReference type="Proteomes" id="UP000016088"/>
    </source>
</evidence>
<dbReference type="PANTHER" id="PTHR28055:SF1">
    <property type="entry name" value="ALTERED INHERITANCE OF MITOCHONDRIA PROTEIN 41, MITOCHONDRIAL"/>
    <property type="match status" value="1"/>
</dbReference>
<keyword evidence="1" id="KW-0496">Mitochondrion</keyword>
<dbReference type="RefSeq" id="XP_013017584.1">
    <property type="nucleotide sequence ID" value="XM_013162130.1"/>
</dbReference>
<gene>
    <name evidence="1" type="primary">AIM41</name>
    <name evidence="2" type="ORF">SOCG_03642</name>
</gene>
<accession>S9Q445</accession>
<proteinExistence type="inferred from homology"/>
<dbReference type="InterPro" id="IPR019004">
    <property type="entry name" value="YqeY/Aim41"/>
</dbReference>
<protein>
    <recommendedName>
        <fullName evidence="1">Altered inheritance of mitochondria protein 41</fullName>
    </recommendedName>
</protein>
<dbReference type="AlphaFoldDB" id="S9Q445"/>
<dbReference type="VEuPathDB" id="FungiDB:SOCG_03642"/>
<comment type="similarity">
    <text evidence="1">Belongs to the AIM41 family.</text>
</comment>
<reference evidence="2 3" key="1">
    <citation type="journal article" date="2011" name="Science">
        <title>Comparative functional genomics of the fission yeasts.</title>
        <authorList>
            <person name="Rhind N."/>
            <person name="Chen Z."/>
            <person name="Yassour M."/>
            <person name="Thompson D.A."/>
            <person name="Haas B.J."/>
            <person name="Habib N."/>
            <person name="Wapinski I."/>
            <person name="Roy S."/>
            <person name="Lin M.F."/>
            <person name="Heiman D.I."/>
            <person name="Young S.K."/>
            <person name="Furuya K."/>
            <person name="Guo Y."/>
            <person name="Pidoux A."/>
            <person name="Chen H.M."/>
            <person name="Robbertse B."/>
            <person name="Goldberg J.M."/>
            <person name="Aoki K."/>
            <person name="Bayne E.H."/>
            <person name="Berlin A.M."/>
            <person name="Desjardins C.A."/>
            <person name="Dobbs E."/>
            <person name="Dukaj L."/>
            <person name="Fan L."/>
            <person name="FitzGerald M.G."/>
            <person name="French C."/>
            <person name="Gujja S."/>
            <person name="Hansen K."/>
            <person name="Keifenheim D."/>
            <person name="Levin J.Z."/>
            <person name="Mosher R.A."/>
            <person name="Mueller C.A."/>
            <person name="Pfiffner J."/>
            <person name="Priest M."/>
            <person name="Russ C."/>
            <person name="Smialowska A."/>
            <person name="Swoboda P."/>
            <person name="Sykes S.M."/>
            <person name="Vaughn M."/>
            <person name="Vengrova S."/>
            <person name="Yoder R."/>
            <person name="Zeng Q."/>
            <person name="Allshire R."/>
            <person name="Baulcombe D."/>
            <person name="Birren B.W."/>
            <person name="Brown W."/>
            <person name="Ekwall K."/>
            <person name="Kellis M."/>
            <person name="Leatherwood J."/>
            <person name="Levin H."/>
            <person name="Margalit H."/>
            <person name="Martienssen R."/>
            <person name="Nieduszynski C.A."/>
            <person name="Spatafora J.W."/>
            <person name="Friedman N."/>
            <person name="Dalgaard J.Z."/>
            <person name="Baumann P."/>
            <person name="Niki H."/>
            <person name="Regev A."/>
            <person name="Nusbaum C."/>
        </authorList>
    </citation>
    <scope>NUCLEOTIDE SEQUENCE [LARGE SCALE GENOMIC DNA]</scope>
    <source>
        <strain evidence="3">yFS286</strain>
    </source>
</reference>
<dbReference type="GO" id="GO:0005739">
    <property type="term" value="C:mitochondrion"/>
    <property type="evidence" value="ECO:0007669"/>
    <property type="project" value="UniProtKB-SubCell"/>
</dbReference>
<comment type="subcellular location">
    <subcellularLocation>
        <location evidence="1">Mitochondrion</location>
    </subcellularLocation>
</comment>
<evidence type="ECO:0000256" key="1">
    <source>
        <dbReference type="RuleBase" id="RU365099"/>
    </source>
</evidence>
<dbReference type="OrthoDB" id="538640at2759"/>
<dbReference type="GO" id="GO:0016884">
    <property type="term" value="F:carbon-nitrogen ligase activity, with glutamine as amido-N-donor"/>
    <property type="evidence" value="ECO:0007669"/>
    <property type="project" value="UniProtKB-UniRule"/>
</dbReference>
<sequence>MQSLLRPVLMPMRFQYRCIATNNVMPALQSEIRKKLMESMRNKDKKQTSTIKLFLSEIEIANKSSRPVTNDSEVIRLLNKSIKKKKQAIEQFLSANRTDLSDKEKDEVAILQNFLPREA</sequence>
<keyword evidence="3" id="KW-1185">Reference proteome</keyword>
<dbReference type="Proteomes" id="UP000016088">
    <property type="component" value="Unassembled WGS sequence"/>
</dbReference>
<evidence type="ECO:0000313" key="2">
    <source>
        <dbReference type="EMBL" id="EPX74433.1"/>
    </source>
</evidence>
<dbReference type="HOGENOM" id="CLU_2062823_0_0_1"/>
<dbReference type="eggNOG" id="ENOG502RS07">
    <property type="taxonomic scope" value="Eukaryota"/>
</dbReference>